<sequence>MQRFVCEQNIVHFERLLNETADPTVQNTVRALLASAKRQLALLNSAASGADTTPFEQRRRQHGDTDTIRQQFQPEFDASPHPYMLLDPGPGLVIVDVNDAYAAATLTSRAEIVGRSLFEMFPDNPDDPLADGVSNLYSSLRIVGETGRAHAMAIQRYDIRDPGGTFVERHWQPINSPIHDTTGRLVYLLHHVEDVTAQVTAQVAARA</sequence>
<dbReference type="RefSeq" id="WP_095425513.1">
    <property type="nucleotide sequence ID" value="NZ_CP029425.2"/>
</dbReference>
<evidence type="ECO:0000313" key="2">
    <source>
        <dbReference type="EMBL" id="AWL92958.1"/>
    </source>
</evidence>
<evidence type="ECO:0000313" key="3">
    <source>
        <dbReference type="Proteomes" id="UP000215703"/>
    </source>
</evidence>
<protein>
    <submittedName>
        <fullName evidence="2">Diguanylate cyclase</fullName>
    </submittedName>
</protein>
<dbReference type="InterPro" id="IPR035965">
    <property type="entry name" value="PAS-like_dom_sf"/>
</dbReference>
<dbReference type="GeneID" id="92963462"/>
<proteinExistence type="predicted"/>
<feature type="domain" description="PAS fold-4" evidence="1">
    <location>
        <begin position="76"/>
        <end position="199"/>
    </location>
</feature>
<reference evidence="2 3" key="2">
    <citation type="journal article" date="2017" name="Syst. Appl. Microbiol.">
        <title>Soybeans inoculated with root zone soils of Canadian native legumes harbour diverse and novel Bradyrhizobium spp. that possess agricultural potential.</title>
        <authorList>
            <person name="Bromfield E.S.P."/>
            <person name="Cloutier S."/>
            <person name="Tambong J.T."/>
            <person name="Tran Thi T.V."/>
        </authorList>
    </citation>
    <scope>NUCLEOTIDE SEQUENCE [LARGE SCALE GENOMIC DNA]</scope>
    <source>
        <strain evidence="2 3">OO99</strain>
    </source>
</reference>
<dbReference type="Pfam" id="PF08448">
    <property type="entry name" value="PAS_4"/>
    <property type="match status" value="1"/>
</dbReference>
<dbReference type="Gene3D" id="3.30.450.20">
    <property type="entry name" value="PAS domain"/>
    <property type="match status" value="1"/>
</dbReference>
<evidence type="ECO:0000259" key="1">
    <source>
        <dbReference type="Pfam" id="PF08448"/>
    </source>
</evidence>
<gene>
    <name evidence="2" type="ORF">CIT37_12575</name>
</gene>
<dbReference type="SUPFAM" id="SSF55785">
    <property type="entry name" value="PYP-like sensor domain (PAS domain)"/>
    <property type="match status" value="1"/>
</dbReference>
<dbReference type="Proteomes" id="UP000215703">
    <property type="component" value="Chromosome"/>
</dbReference>
<reference evidence="2 3" key="1">
    <citation type="journal article" date="2014" name="Int. J. Syst. Evol. Microbiol.">
        <title>Bradyrhizobium ottawaense sp. nov., a symbiotic nitrogen fixing bacterium from root nodules of soybeans in Canada.</title>
        <authorList>
            <person name="Yu X."/>
            <person name="Cloutier S."/>
            <person name="Tambong J.T."/>
            <person name="Bromfield E.S."/>
        </authorList>
    </citation>
    <scope>NUCLEOTIDE SEQUENCE [LARGE SCALE GENOMIC DNA]</scope>
    <source>
        <strain evidence="2 3">OO99</strain>
    </source>
</reference>
<organism evidence="2 3">
    <name type="scientific">Bradyrhizobium ottawaense</name>
    <dbReference type="NCBI Taxonomy" id="931866"/>
    <lineage>
        <taxon>Bacteria</taxon>
        <taxon>Pseudomonadati</taxon>
        <taxon>Pseudomonadota</taxon>
        <taxon>Alphaproteobacteria</taxon>
        <taxon>Hyphomicrobiales</taxon>
        <taxon>Nitrobacteraceae</taxon>
        <taxon>Bradyrhizobium</taxon>
    </lineage>
</organism>
<dbReference type="AlphaFoldDB" id="A0A2U8P5N4"/>
<accession>A0A2U8P5N4</accession>
<dbReference type="EMBL" id="CP029425">
    <property type="protein sequence ID" value="AWL92958.1"/>
    <property type="molecule type" value="Genomic_DNA"/>
</dbReference>
<name>A0A2U8P5N4_9BRAD</name>
<dbReference type="InterPro" id="IPR013656">
    <property type="entry name" value="PAS_4"/>
</dbReference>
<dbReference type="KEGG" id="bot:CIT37_12575"/>